<gene>
    <name evidence="1" type="ORF">BV25DRAFT_575807</name>
</gene>
<protein>
    <submittedName>
        <fullName evidence="1">Uncharacterized protein</fullName>
    </submittedName>
</protein>
<sequence>MTCGDGRTAQSTHGTQHVQAAGRRAGGRALLRQRDPSSCGSTGTVRVIMLIFKSGDWFQDLEDVAVPGPTLYAETAFKGRGLSLGTVHCVISDVVSSLSFPQRQPAIYVQFYILVAVKLRSSCIKTKRMSKGLSLSSLRWPHNDCCLSVHVPSTFARQSPHSLPTCFVAA</sequence>
<evidence type="ECO:0000313" key="1">
    <source>
        <dbReference type="EMBL" id="KAI0068417.1"/>
    </source>
</evidence>
<organism evidence="1 2">
    <name type="scientific">Artomyces pyxidatus</name>
    <dbReference type="NCBI Taxonomy" id="48021"/>
    <lineage>
        <taxon>Eukaryota</taxon>
        <taxon>Fungi</taxon>
        <taxon>Dikarya</taxon>
        <taxon>Basidiomycota</taxon>
        <taxon>Agaricomycotina</taxon>
        <taxon>Agaricomycetes</taxon>
        <taxon>Russulales</taxon>
        <taxon>Auriscalpiaceae</taxon>
        <taxon>Artomyces</taxon>
    </lineage>
</organism>
<keyword evidence="2" id="KW-1185">Reference proteome</keyword>
<comment type="caution">
    <text evidence="1">The sequence shown here is derived from an EMBL/GenBank/DDBJ whole genome shotgun (WGS) entry which is preliminary data.</text>
</comment>
<name>A0ACB8TIZ8_9AGAM</name>
<dbReference type="Proteomes" id="UP000814140">
    <property type="component" value="Unassembled WGS sequence"/>
</dbReference>
<evidence type="ECO:0000313" key="2">
    <source>
        <dbReference type="Proteomes" id="UP000814140"/>
    </source>
</evidence>
<proteinExistence type="predicted"/>
<reference evidence="1" key="2">
    <citation type="journal article" date="2022" name="New Phytol.">
        <title>Evolutionary transition to the ectomycorrhizal habit in the genomes of a hyperdiverse lineage of mushroom-forming fungi.</title>
        <authorList>
            <person name="Looney B."/>
            <person name="Miyauchi S."/>
            <person name="Morin E."/>
            <person name="Drula E."/>
            <person name="Courty P.E."/>
            <person name="Kohler A."/>
            <person name="Kuo A."/>
            <person name="LaButti K."/>
            <person name="Pangilinan J."/>
            <person name="Lipzen A."/>
            <person name="Riley R."/>
            <person name="Andreopoulos W."/>
            <person name="He G."/>
            <person name="Johnson J."/>
            <person name="Nolan M."/>
            <person name="Tritt A."/>
            <person name="Barry K.W."/>
            <person name="Grigoriev I.V."/>
            <person name="Nagy L.G."/>
            <person name="Hibbett D."/>
            <person name="Henrissat B."/>
            <person name="Matheny P.B."/>
            <person name="Labbe J."/>
            <person name="Martin F.M."/>
        </authorList>
    </citation>
    <scope>NUCLEOTIDE SEQUENCE</scope>
    <source>
        <strain evidence="1">HHB10654</strain>
    </source>
</reference>
<accession>A0ACB8TIZ8</accession>
<dbReference type="EMBL" id="MU277188">
    <property type="protein sequence ID" value="KAI0068417.1"/>
    <property type="molecule type" value="Genomic_DNA"/>
</dbReference>
<reference evidence="1" key="1">
    <citation type="submission" date="2021-03" db="EMBL/GenBank/DDBJ databases">
        <authorList>
            <consortium name="DOE Joint Genome Institute"/>
            <person name="Ahrendt S."/>
            <person name="Looney B.P."/>
            <person name="Miyauchi S."/>
            <person name="Morin E."/>
            <person name="Drula E."/>
            <person name="Courty P.E."/>
            <person name="Chicoki N."/>
            <person name="Fauchery L."/>
            <person name="Kohler A."/>
            <person name="Kuo A."/>
            <person name="Labutti K."/>
            <person name="Pangilinan J."/>
            <person name="Lipzen A."/>
            <person name="Riley R."/>
            <person name="Andreopoulos W."/>
            <person name="He G."/>
            <person name="Johnson J."/>
            <person name="Barry K.W."/>
            <person name="Grigoriev I.V."/>
            <person name="Nagy L."/>
            <person name="Hibbett D."/>
            <person name="Henrissat B."/>
            <person name="Matheny P.B."/>
            <person name="Labbe J."/>
            <person name="Martin F."/>
        </authorList>
    </citation>
    <scope>NUCLEOTIDE SEQUENCE</scope>
    <source>
        <strain evidence="1">HHB10654</strain>
    </source>
</reference>